<comment type="caution">
    <text evidence="1">The sequence shown here is derived from an EMBL/GenBank/DDBJ whole genome shotgun (WGS) entry which is preliminary data.</text>
</comment>
<proteinExistence type="predicted"/>
<accession>A0ACC1N6A8</accession>
<gene>
    <name evidence="1" type="ORF">NQ176_g5964</name>
</gene>
<name>A0ACC1N6A8_9HYPO</name>
<dbReference type="Proteomes" id="UP001143910">
    <property type="component" value="Unassembled WGS sequence"/>
</dbReference>
<evidence type="ECO:0000313" key="1">
    <source>
        <dbReference type="EMBL" id="KAJ2974609.1"/>
    </source>
</evidence>
<reference evidence="1" key="1">
    <citation type="submission" date="2022-08" db="EMBL/GenBank/DDBJ databases">
        <title>Genome Sequence of Lecanicillium fungicola.</title>
        <authorList>
            <person name="Buettner E."/>
        </authorList>
    </citation>
    <scope>NUCLEOTIDE SEQUENCE</scope>
    <source>
        <strain evidence="1">Babe33</strain>
    </source>
</reference>
<organism evidence="1 2">
    <name type="scientific">Zarea fungicola</name>
    <dbReference type="NCBI Taxonomy" id="93591"/>
    <lineage>
        <taxon>Eukaryota</taxon>
        <taxon>Fungi</taxon>
        <taxon>Dikarya</taxon>
        <taxon>Ascomycota</taxon>
        <taxon>Pezizomycotina</taxon>
        <taxon>Sordariomycetes</taxon>
        <taxon>Hypocreomycetidae</taxon>
        <taxon>Hypocreales</taxon>
        <taxon>Cordycipitaceae</taxon>
        <taxon>Zarea</taxon>
    </lineage>
</organism>
<dbReference type="EMBL" id="JANJQO010000808">
    <property type="protein sequence ID" value="KAJ2974609.1"/>
    <property type="molecule type" value="Genomic_DNA"/>
</dbReference>
<protein>
    <submittedName>
        <fullName evidence="1">Uncharacterized protein</fullName>
    </submittedName>
</protein>
<keyword evidence="2" id="KW-1185">Reference proteome</keyword>
<sequence>MLSAPGFRSVEIKTRGRRKRQCAEALIKAHQRCHALPGLIEPNLCPLRIVCISDTHNKQPLVPDGHVLIHAGDLTENGSFGEVQTQLRWLASLPHRYKVFVAGNHDVLLDDAFISKYPQRRYGESKTKHDLDWGDVIYLQDEAITLEFPYENRRPTSNSPSLGTRHLTIFGSPWTPKYGISAFQYHPANLDHWETIFNSLDRKPDVIVTHGPPQHHLDQRDFHRAGCPYLAQEIRRIRPRLSVFGHIHVGYGREEWLLDNAQEIHDEILTGWTGWGGVLRLLVAVAWARITYFLCPPQKADFTTLVNAALVAGPDNELKNAPIVVEL</sequence>
<evidence type="ECO:0000313" key="2">
    <source>
        <dbReference type="Proteomes" id="UP001143910"/>
    </source>
</evidence>